<dbReference type="InterPro" id="IPR046461">
    <property type="entry name" value="TerL_ATPase"/>
</dbReference>
<dbReference type="GO" id="GO:0004519">
    <property type="term" value="F:endonuclease activity"/>
    <property type="evidence" value="ECO:0007669"/>
    <property type="project" value="InterPro"/>
</dbReference>
<dbReference type="Gene3D" id="3.40.50.300">
    <property type="entry name" value="P-loop containing nucleotide triphosphate hydrolases"/>
    <property type="match status" value="1"/>
</dbReference>
<proteinExistence type="predicted"/>
<dbReference type="OrthoDB" id="9760250at2"/>
<dbReference type="InterPro" id="IPR046462">
    <property type="entry name" value="TerL_nuclease"/>
</dbReference>
<name>A0A6L6YIT6_9BURK</name>
<dbReference type="Pfam" id="PF20441">
    <property type="entry name" value="TerL_nuclease"/>
    <property type="match status" value="1"/>
</dbReference>
<dbReference type="AlphaFoldDB" id="A0A6L6YIT6"/>
<feature type="domain" description="Terminase large subunit-like endonuclease" evidence="2">
    <location>
        <begin position="266"/>
        <end position="544"/>
    </location>
</feature>
<dbReference type="RefSeq" id="WP_160336005.1">
    <property type="nucleotide sequence ID" value="NZ_CALPCV010000005.1"/>
</dbReference>
<dbReference type="EMBL" id="WSRP01000037">
    <property type="protein sequence ID" value="MVX57586.1"/>
    <property type="molecule type" value="Genomic_DNA"/>
</dbReference>
<dbReference type="Pfam" id="PF03354">
    <property type="entry name" value="TerL_ATPase"/>
    <property type="match status" value="1"/>
</dbReference>
<sequence>MTNYVAKANWYIDKVLSGDIPACMYVRQACTRQKSDLERSAREDWPYRFDARAATRVCLFIEHLRHVKGPLSGQTITLEPWQCFILTTIFGWLRKDSGKRRFKRAYVEVPRGNAKSTLSASIGLYMMALDGEGGADCYSFATTREQAREVFDTARDMVRRCSDVSRELGIKALDYSIVQLASNSKFVAKSAQGSTLDGLNTHFACIDELHAHKTREVYDVVETSIGKRLQPLLFAITTAGFNLSGICYELRNYVIEVLSGKSAGGDDQFGIIYSIDKEDEWTSDSALIKANPNWGVSVHPETIKSLRDKALTVTSAVNNFKTKHLDVWCNADAAWMDLTKWNECAEPSLEESDFYGRESWLGLDLASKIDLTAAVRLFPKTINGVQHFFVFPQVWLPRDTVNSAKNASYCGWEYEARLKVTEGSVVDFEEVKEYVRRSCSDFVVKEIAYDPWQATQLASELTDQGCPMVEVRNSVQNFSEPMKTIEALVMSGRLHHPDDPIFNWCVSNVVCHRDAKDNIYPNKLRNENKIDLVVALIMAFYSFLIGGGKIEKPVDLTPMLDSPLIFNW</sequence>
<accession>A0A6L6YIT6</accession>
<comment type="caution">
    <text evidence="3">The sequence shown here is derived from an EMBL/GenBank/DDBJ whole genome shotgun (WGS) entry which is preliminary data.</text>
</comment>
<dbReference type="Proteomes" id="UP000472580">
    <property type="component" value="Unassembled WGS sequence"/>
</dbReference>
<evidence type="ECO:0000313" key="4">
    <source>
        <dbReference type="Proteomes" id="UP000472580"/>
    </source>
</evidence>
<protein>
    <submittedName>
        <fullName evidence="3">Terminase large subunit</fullName>
    </submittedName>
</protein>
<evidence type="ECO:0000313" key="3">
    <source>
        <dbReference type="EMBL" id="MVX57586.1"/>
    </source>
</evidence>
<dbReference type="PANTHER" id="PTHR41287:SF1">
    <property type="entry name" value="PROTEIN YMFN"/>
    <property type="match status" value="1"/>
</dbReference>
<reference evidence="3 4" key="1">
    <citation type="submission" date="2019-12" db="EMBL/GenBank/DDBJ databases">
        <title>Microbes associate with the intestines of laboratory mice.</title>
        <authorList>
            <person name="Navarre W."/>
            <person name="Wong E."/>
        </authorList>
    </citation>
    <scope>NUCLEOTIDE SEQUENCE [LARGE SCALE GENOMIC DNA]</scope>
    <source>
        <strain evidence="3 4">NM82_D38</strain>
    </source>
</reference>
<organism evidence="3 4">
    <name type="scientific">Parasutterella muris</name>
    <dbReference type="NCBI Taxonomy" id="2565572"/>
    <lineage>
        <taxon>Bacteria</taxon>
        <taxon>Pseudomonadati</taxon>
        <taxon>Pseudomonadota</taxon>
        <taxon>Betaproteobacteria</taxon>
        <taxon>Burkholderiales</taxon>
        <taxon>Sutterellaceae</taxon>
        <taxon>Parasutterella</taxon>
    </lineage>
</organism>
<dbReference type="PANTHER" id="PTHR41287">
    <property type="match status" value="1"/>
</dbReference>
<feature type="domain" description="Terminase large subunit-like ATPase" evidence="1">
    <location>
        <begin position="80"/>
        <end position="254"/>
    </location>
</feature>
<dbReference type="InterPro" id="IPR027417">
    <property type="entry name" value="P-loop_NTPase"/>
</dbReference>
<evidence type="ECO:0000259" key="2">
    <source>
        <dbReference type="Pfam" id="PF20441"/>
    </source>
</evidence>
<dbReference type="Gene3D" id="3.30.420.240">
    <property type="match status" value="1"/>
</dbReference>
<gene>
    <name evidence="3" type="ORF">E5987_10330</name>
</gene>
<keyword evidence="4" id="KW-1185">Reference proteome</keyword>
<dbReference type="InterPro" id="IPR005021">
    <property type="entry name" value="Terminase_largesu-like"/>
</dbReference>
<evidence type="ECO:0000259" key="1">
    <source>
        <dbReference type="Pfam" id="PF03354"/>
    </source>
</evidence>